<protein>
    <submittedName>
        <fullName evidence="1">Uncharacterized protein</fullName>
    </submittedName>
</protein>
<organism evidence="1 2">
    <name type="scientific">Tanacetum coccineum</name>
    <dbReference type="NCBI Taxonomy" id="301880"/>
    <lineage>
        <taxon>Eukaryota</taxon>
        <taxon>Viridiplantae</taxon>
        <taxon>Streptophyta</taxon>
        <taxon>Embryophyta</taxon>
        <taxon>Tracheophyta</taxon>
        <taxon>Spermatophyta</taxon>
        <taxon>Magnoliopsida</taxon>
        <taxon>eudicotyledons</taxon>
        <taxon>Gunneridae</taxon>
        <taxon>Pentapetalae</taxon>
        <taxon>asterids</taxon>
        <taxon>campanulids</taxon>
        <taxon>Asterales</taxon>
        <taxon>Asteraceae</taxon>
        <taxon>Asteroideae</taxon>
        <taxon>Anthemideae</taxon>
        <taxon>Anthemidinae</taxon>
        <taxon>Tanacetum</taxon>
    </lineage>
</organism>
<gene>
    <name evidence="1" type="ORF">Tco_1069785</name>
</gene>
<dbReference type="EMBL" id="BQNB010019695">
    <property type="protein sequence ID" value="GJT88068.1"/>
    <property type="molecule type" value="Genomic_DNA"/>
</dbReference>
<sequence>MDTRRYVVPTGRVIATVSIKVPTGRKCSNDDNQSAGRLSRITENNEWRWNGELPVEVVVGLDVVLVDKIEPGKCRIHNGDAFNDKRRKAPHVVEL</sequence>
<comment type="caution">
    <text evidence="1">The sequence shown here is derived from an EMBL/GenBank/DDBJ whole genome shotgun (WGS) entry which is preliminary data.</text>
</comment>
<name>A0ABQ5HJK0_9ASTR</name>
<dbReference type="Proteomes" id="UP001151760">
    <property type="component" value="Unassembled WGS sequence"/>
</dbReference>
<reference evidence="1" key="2">
    <citation type="submission" date="2022-01" db="EMBL/GenBank/DDBJ databases">
        <authorList>
            <person name="Yamashiro T."/>
            <person name="Shiraishi A."/>
            <person name="Satake H."/>
            <person name="Nakayama K."/>
        </authorList>
    </citation>
    <scope>NUCLEOTIDE SEQUENCE</scope>
</reference>
<reference evidence="1" key="1">
    <citation type="journal article" date="2022" name="Int. J. Mol. Sci.">
        <title>Draft Genome of Tanacetum Coccineum: Genomic Comparison of Closely Related Tanacetum-Family Plants.</title>
        <authorList>
            <person name="Yamashiro T."/>
            <person name="Shiraishi A."/>
            <person name="Nakayama K."/>
            <person name="Satake H."/>
        </authorList>
    </citation>
    <scope>NUCLEOTIDE SEQUENCE</scope>
</reference>
<evidence type="ECO:0000313" key="1">
    <source>
        <dbReference type="EMBL" id="GJT88068.1"/>
    </source>
</evidence>
<accession>A0ABQ5HJK0</accession>
<proteinExistence type="predicted"/>
<evidence type="ECO:0000313" key="2">
    <source>
        <dbReference type="Proteomes" id="UP001151760"/>
    </source>
</evidence>
<keyword evidence="2" id="KW-1185">Reference proteome</keyword>